<feature type="domain" description="N-acetyltransferase" evidence="1">
    <location>
        <begin position="46"/>
        <end position="202"/>
    </location>
</feature>
<name>A0A4V0Z8A0_9FIRM</name>
<dbReference type="Gene3D" id="3.40.630.30">
    <property type="match status" value="1"/>
</dbReference>
<evidence type="ECO:0000259" key="1">
    <source>
        <dbReference type="PROSITE" id="PS51186"/>
    </source>
</evidence>
<organism evidence="2 3">
    <name type="scientific">Blautia producta</name>
    <dbReference type="NCBI Taxonomy" id="33035"/>
    <lineage>
        <taxon>Bacteria</taxon>
        <taxon>Bacillati</taxon>
        <taxon>Bacillota</taxon>
        <taxon>Clostridia</taxon>
        <taxon>Lachnospirales</taxon>
        <taxon>Lachnospiraceae</taxon>
        <taxon>Blautia</taxon>
    </lineage>
</organism>
<dbReference type="KEGG" id="bpro:PMF13cell1_05145"/>
<dbReference type="PROSITE" id="PS51186">
    <property type="entry name" value="GNAT"/>
    <property type="match status" value="1"/>
</dbReference>
<dbReference type="Proteomes" id="UP000289794">
    <property type="component" value="Chromosome"/>
</dbReference>
<dbReference type="InterPro" id="IPR016181">
    <property type="entry name" value="Acyl_CoA_acyltransferase"/>
</dbReference>
<dbReference type="Pfam" id="PF13302">
    <property type="entry name" value="Acetyltransf_3"/>
    <property type="match status" value="1"/>
</dbReference>
<proteinExistence type="predicted"/>
<evidence type="ECO:0000313" key="2">
    <source>
        <dbReference type="EMBL" id="QBE99568.1"/>
    </source>
</evidence>
<dbReference type="RefSeq" id="WP_130182584.1">
    <property type="nucleotide sequence ID" value="NZ_CP035945.1"/>
</dbReference>
<dbReference type="PANTHER" id="PTHR43792">
    <property type="entry name" value="GNAT FAMILY, PUTATIVE (AFU_ORTHOLOGUE AFUA_3G00765)-RELATED-RELATED"/>
    <property type="match status" value="1"/>
</dbReference>
<dbReference type="EMBL" id="CP035945">
    <property type="protein sequence ID" value="QBE99568.1"/>
    <property type="molecule type" value="Genomic_DNA"/>
</dbReference>
<accession>A0A4V0Z8A0</accession>
<protein>
    <recommendedName>
        <fullName evidence="1">N-acetyltransferase domain-containing protein</fullName>
    </recommendedName>
</protein>
<sequence length="229" mass="26427">MQISDTSDSPNKGSCNAAIARTAVSPLKNHDFPSAENTPALETQRLILRRFTPDDAPALFRILSDKEVNTFLPMFPPRTQEEAEEYLQKQYLDTYRQPSGYRYAVCLKTDNVPIGYVNVSSDDSHDFGYGLRKDFWHKGIITEASLAVVEKLKASGLPFITATHDVNNPRSGEVMKKIGMTYQYSYEEQWQPKDFPVTFRMYQLNFDGQKDRVFKKYWEQYPVHFIEAL</sequence>
<dbReference type="GO" id="GO:0016747">
    <property type="term" value="F:acyltransferase activity, transferring groups other than amino-acyl groups"/>
    <property type="evidence" value="ECO:0007669"/>
    <property type="project" value="InterPro"/>
</dbReference>
<dbReference type="AlphaFoldDB" id="A0A4V0Z8A0"/>
<dbReference type="InterPro" id="IPR000182">
    <property type="entry name" value="GNAT_dom"/>
</dbReference>
<dbReference type="SUPFAM" id="SSF55729">
    <property type="entry name" value="Acyl-CoA N-acyltransferases (Nat)"/>
    <property type="match status" value="1"/>
</dbReference>
<dbReference type="InterPro" id="IPR051531">
    <property type="entry name" value="N-acetyltransferase"/>
</dbReference>
<evidence type="ECO:0000313" key="3">
    <source>
        <dbReference type="Proteomes" id="UP000289794"/>
    </source>
</evidence>
<dbReference type="PANTHER" id="PTHR43792:SF1">
    <property type="entry name" value="N-ACETYLTRANSFERASE DOMAIN-CONTAINING PROTEIN"/>
    <property type="match status" value="1"/>
</dbReference>
<gene>
    <name evidence="2" type="ORF">PMF13cell1_05145</name>
</gene>
<reference evidence="2 3" key="1">
    <citation type="submission" date="2019-01" db="EMBL/GenBank/DDBJ databases">
        <title>PMF-metabolizing Aryl O-demethylase.</title>
        <authorList>
            <person name="Kim M."/>
        </authorList>
    </citation>
    <scope>NUCLEOTIDE SEQUENCE [LARGE SCALE GENOMIC DNA]</scope>
    <source>
        <strain evidence="2 3">PMF1</strain>
    </source>
</reference>